<gene>
    <name evidence="5" type="ORF">CWO36_19205</name>
</gene>
<dbReference type="GO" id="GO:0006355">
    <property type="term" value="P:regulation of DNA-templated transcription"/>
    <property type="evidence" value="ECO:0007669"/>
    <property type="project" value="InterPro"/>
</dbReference>
<accession>A0A2T5E9J0</accession>
<keyword evidence="3" id="KW-0812">Transmembrane</keyword>
<dbReference type="PROSITE" id="PS51755">
    <property type="entry name" value="OMPR_PHOB"/>
    <property type="match status" value="1"/>
</dbReference>
<dbReference type="CDD" id="cd00383">
    <property type="entry name" value="trans_reg_C"/>
    <property type="match status" value="1"/>
</dbReference>
<sequence>MYGLLLVRPNKHFFDDLFIYEHLAEMNANSHEKITLDASSIELINNTLIDSESGKRVTLSPSEGLILEHLVKNSPKAVGRDFLLEHCWPGRVVTGSSLNVAVKNIRTALNSFECDCKILTVQKEGYSFNGLKQVGSYLSMPTPTAEAHVEAAFSEKAGIVSEKAGIVSEKTTIVDELTSPPPFKLSGMNQQAGQSKQQAPQSRQFKAKHFIVRHQSRIAGIVVSALLLMLFYQFAFFIDKSAYRGMDVYHDSLNFDEAVIKELDAVSELGVDSLYLHRIGVGCQNIQAVALINGHWKEISHQFKTVSCEGDNNNERGQ</sequence>
<dbReference type="Proteomes" id="UP000244080">
    <property type="component" value="Unassembled WGS sequence"/>
</dbReference>
<reference evidence="5 6" key="1">
    <citation type="submission" date="2017-11" db="EMBL/GenBank/DDBJ databases">
        <title>Population delineation of vibrios coincides with oyster pathogenicity.</title>
        <authorList>
            <person name="Bruto M."/>
            <person name="Labreuche Y."/>
            <person name="James A."/>
            <person name="Piel D."/>
            <person name="Chenivesse S."/>
            <person name="Petton B."/>
            <person name="Polz M.F."/>
            <person name="Le Roux F."/>
        </authorList>
    </citation>
    <scope>NUCLEOTIDE SEQUENCE [LARGE SCALE GENOMIC DNA]</scope>
    <source>
        <strain evidence="5 6">1F_55</strain>
    </source>
</reference>
<dbReference type="RefSeq" id="WP_017085623.1">
    <property type="nucleotide sequence ID" value="NZ_CAWNZY010000048.1"/>
</dbReference>
<organism evidence="5 6">
    <name type="scientific">Vibrio splendidus</name>
    <dbReference type="NCBI Taxonomy" id="29497"/>
    <lineage>
        <taxon>Bacteria</taxon>
        <taxon>Pseudomonadati</taxon>
        <taxon>Pseudomonadota</taxon>
        <taxon>Gammaproteobacteria</taxon>
        <taxon>Vibrionales</taxon>
        <taxon>Vibrionaceae</taxon>
        <taxon>Vibrio</taxon>
    </lineage>
</organism>
<evidence type="ECO:0000259" key="4">
    <source>
        <dbReference type="PROSITE" id="PS51755"/>
    </source>
</evidence>
<evidence type="ECO:0000313" key="5">
    <source>
        <dbReference type="EMBL" id="PTP16011.1"/>
    </source>
</evidence>
<feature type="transmembrane region" description="Helical" evidence="3">
    <location>
        <begin position="218"/>
        <end position="238"/>
    </location>
</feature>
<proteinExistence type="predicted"/>
<dbReference type="AlphaFoldDB" id="A0A2T5E9J0"/>
<dbReference type="SUPFAM" id="SSF46894">
    <property type="entry name" value="C-terminal effector domain of the bipartite response regulators"/>
    <property type="match status" value="1"/>
</dbReference>
<feature type="domain" description="OmpR/PhoB-type" evidence="4">
    <location>
        <begin position="31"/>
        <end position="130"/>
    </location>
</feature>
<protein>
    <submittedName>
        <fullName evidence="5">Transcriptional regulator</fullName>
    </submittedName>
</protein>
<feature type="DNA-binding region" description="OmpR/PhoB-type" evidence="2">
    <location>
        <begin position="31"/>
        <end position="130"/>
    </location>
</feature>
<evidence type="ECO:0000256" key="1">
    <source>
        <dbReference type="ARBA" id="ARBA00023125"/>
    </source>
</evidence>
<evidence type="ECO:0000313" key="6">
    <source>
        <dbReference type="Proteomes" id="UP000244080"/>
    </source>
</evidence>
<dbReference type="InterPro" id="IPR001867">
    <property type="entry name" value="OmpR/PhoB-type_DNA-bd"/>
</dbReference>
<dbReference type="Gene3D" id="1.10.10.10">
    <property type="entry name" value="Winged helix-like DNA-binding domain superfamily/Winged helix DNA-binding domain"/>
    <property type="match status" value="1"/>
</dbReference>
<dbReference type="GO" id="GO:0000160">
    <property type="term" value="P:phosphorelay signal transduction system"/>
    <property type="evidence" value="ECO:0007669"/>
    <property type="project" value="InterPro"/>
</dbReference>
<dbReference type="GO" id="GO:0003677">
    <property type="term" value="F:DNA binding"/>
    <property type="evidence" value="ECO:0007669"/>
    <property type="project" value="UniProtKB-UniRule"/>
</dbReference>
<dbReference type="SMART" id="SM00862">
    <property type="entry name" value="Trans_reg_C"/>
    <property type="match status" value="1"/>
</dbReference>
<comment type="caution">
    <text evidence="5">The sequence shown here is derived from an EMBL/GenBank/DDBJ whole genome shotgun (WGS) entry which is preliminary data.</text>
</comment>
<keyword evidence="3" id="KW-1133">Transmembrane helix</keyword>
<dbReference type="InterPro" id="IPR016032">
    <property type="entry name" value="Sig_transdc_resp-reg_C-effctor"/>
</dbReference>
<dbReference type="EMBL" id="PIGA01000037">
    <property type="protein sequence ID" value="PTP16011.1"/>
    <property type="molecule type" value="Genomic_DNA"/>
</dbReference>
<name>A0A2T5E9J0_VIBSP</name>
<dbReference type="InterPro" id="IPR036388">
    <property type="entry name" value="WH-like_DNA-bd_sf"/>
</dbReference>
<evidence type="ECO:0000256" key="2">
    <source>
        <dbReference type="PROSITE-ProRule" id="PRU01091"/>
    </source>
</evidence>
<keyword evidence="1 2" id="KW-0238">DNA-binding</keyword>
<dbReference type="Pfam" id="PF00486">
    <property type="entry name" value="Trans_reg_C"/>
    <property type="match status" value="1"/>
</dbReference>
<keyword evidence="3" id="KW-0472">Membrane</keyword>
<evidence type="ECO:0000256" key="3">
    <source>
        <dbReference type="SAM" id="Phobius"/>
    </source>
</evidence>